<keyword evidence="6 9" id="KW-1133">Transmembrane helix</keyword>
<feature type="transmembrane region" description="Helical" evidence="9">
    <location>
        <begin position="34"/>
        <end position="55"/>
    </location>
</feature>
<evidence type="ECO:0000256" key="9">
    <source>
        <dbReference type="SAM" id="Phobius"/>
    </source>
</evidence>
<feature type="transmembrane region" description="Helical" evidence="9">
    <location>
        <begin position="414"/>
        <end position="433"/>
    </location>
</feature>
<dbReference type="GO" id="GO:0006493">
    <property type="term" value="P:protein O-linked glycosylation"/>
    <property type="evidence" value="ECO:0007669"/>
    <property type="project" value="InterPro"/>
</dbReference>
<dbReference type="GO" id="GO:0000030">
    <property type="term" value="F:mannosyltransferase activity"/>
    <property type="evidence" value="ECO:0007669"/>
    <property type="project" value="InterPro"/>
</dbReference>
<comment type="subcellular location">
    <subcellularLocation>
        <location evidence="1">Cell membrane</location>
        <topology evidence="1">Multi-pass membrane protein</topology>
    </subcellularLocation>
</comment>
<dbReference type="Pfam" id="PF13231">
    <property type="entry name" value="PMT_2"/>
    <property type="match status" value="1"/>
</dbReference>
<dbReference type="GO" id="GO:0009103">
    <property type="term" value="P:lipopolysaccharide biosynthetic process"/>
    <property type="evidence" value="ECO:0007669"/>
    <property type="project" value="TreeGrafter"/>
</dbReference>
<evidence type="ECO:0000313" key="12">
    <source>
        <dbReference type="Proteomes" id="UP000320184"/>
    </source>
</evidence>
<evidence type="ECO:0000256" key="1">
    <source>
        <dbReference type="ARBA" id="ARBA00004651"/>
    </source>
</evidence>
<feature type="transmembrane region" description="Helical" evidence="9">
    <location>
        <begin position="388"/>
        <end position="407"/>
    </location>
</feature>
<sequence length="539" mass="57539">MTGTPAVPAAATGSGGRRNAGHGRLHPWAALDRPGVAIALIALALVLTAGLTGLLEPTEARYAEIAREMRSSGDYLVPRLDGIPHYHKPPLTYWILAASYAILGESEWGARLPTALATVAVLALSVVALRRRFGALTPAGPATWMLGTSALFFALGRSVASDPYLAAAVAGFWALAPSPWALGALGIGFLVKGPVVLVPTVLVVLVAAAWARDRSMLRMLGPAWGWALFAAIGLPWFLIVAARTPGLLSYLVNTQVWQRYTTEVDRRPGPPWYFVGVLLGGALPWTAAFLAGFGRLWRERAAPPARLALCWLLVPLIFFSFSGSKLPAYLLPCFVPVGWMAALGLERGGGVTRAVTAGLLAGFALTGLIVGSFAFGRLVGLEPPRAGMLPWAAIVGLVALGYAATWVARSRPSVAALLVLFGLVSLLTAAVPYEGRLGSARPLARALRESRTPGEPVVEYLRFNPGLPFYLRELVPMLEVPRESGFLDPAREAPVWAASHPRVWILGPRGASERLGRSLGLRYQRVAREQREALGFVAR</sequence>
<evidence type="ECO:0000313" key="11">
    <source>
        <dbReference type="EMBL" id="TMQ48288.1"/>
    </source>
</evidence>
<dbReference type="GO" id="GO:0005886">
    <property type="term" value="C:plasma membrane"/>
    <property type="evidence" value="ECO:0007669"/>
    <property type="project" value="UniProtKB-SubCell"/>
</dbReference>
<dbReference type="Proteomes" id="UP000320184">
    <property type="component" value="Unassembled WGS sequence"/>
</dbReference>
<gene>
    <name evidence="11" type="ORF">E6K73_12320</name>
</gene>
<feature type="transmembrane region" description="Helical" evidence="9">
    <location>
        <begin position="180"/>
        <end position="211"/>
    </location>
</feature>
<dbReference type="InterPro" id="IPR038731">
    <property type="entry name" value="RgtA/B/C-like"/>
</dbReference>
<dbReference type="PANTHER" id="PTHR33908:SF3">
    <property type="entry name" value="UNDECAPRENYL PHOSPHATE-ALPHA-4-AMINO-4-DEOXY-L-ARABINOSE ARABINOSYL TRANSFERASE"/>
    <property type="match status" value="1"/>
</dbReference>
<evidence type="ECO:0000256" key="8">
    <source>
        <dbReference type="SAM" id="MobiDB-lite"/>
    </source>
</evidence>
<keyword evidence="7 9" id="KW-0472">Membrane</keyword>
<proteinExistence type="predicted"/>
<feature type="transmembrane region" description="Helical" evidence="9">
    <location>
        <begin position="272"/>
        <end position="293"/>
    </location>
</feature>
<reference evidence="11 12" key="1">
    <citation type="journal article" date="2019" name="Nat. Microbiol.">
        <title>Mediterranean grassland soil C-N compound turnover is dependent on rainfall and depth, and is mediated by genomically divergent microorganisms.</title>
        <authorList>
            <person name="Diamond S."/>
            <person name="Andeer P.F."/>
            <person name="Li Z."/>
            <person name="Crits-Christoph A."/>
            <person name="Burstein D."/>
            <person name="Anantharaman K."/>
            <person name="Lane K.R."/>
            <person name="Thomas B.C."/>
            <person name="Pan C."/>
            <person name="Northen T.R."/>
            <person name="Banfield J.F."/>
        </authorList>
    </citation>
    <scope>NUCLEOTIDE SEQUENCE [LARGE SCALE GENOMIC DNA]</scope>
    <source>
        <strain evidence="11">WS_3</strain>
    </source>
</reference>
<comment type="caution">
    <text evidence="11">The sequence shown here is derived from an EMBL/GenBank/DDBJ whole genome shotgun (WGS) entry which is preliminary data.</text>
</comment>
<keyword evidence="4 11" id="KW-0808">Transferase</keyword>
<keyword evidence="5 9" id="KW-0812">Transmembrane</keyword>
<evidence type="ECO:0000256" key="7">
    <source>
        <dbReference type="ARBA" id="ARBA00023136"/>
    </source>
</evidence>
<feature type="transmembrane region" description="Helical" evidence="9">
    <location>
        <begin position="305"/>
        <end position="322"/>
    </location>
</feature>
<feature type="transmembrane region" description="Helical" evidence="9">
    <location>
        <begin position="357"/>
        <end position="376"/>
    </location>
</feature>
<evidence type="ECO:0000256" key="5">
    <source>
        <dbReference type="ARBA" id="ARBA00022692"/>
    </source>
</evidence>
<evidence type="ECO:0000259" key="10">
    <source>
        <dbReference type="Pfam" id="PF13231"/>
    </source>
</evidence>
<dbReference type="InterPro" id="IPR050297">
    <property type="entry name" value="LipidA_mod_glycosyltrf_83"/>
</dbReference>
<feature type="transmembrane region" description="Helical" evidence="9">
    <location>
        <begin position="223"/>
        <end position="252"/>
    </location>
</feature>
<keyword evidence="3" id="KW-0328">Glycosyltransferase</keyword>
<dbReference type="PANTHER" id="PTHR33908">
    <property type="entry name" value="MANNOSYLTRANSFERASE YKCB-RELATED"/>
    <property type="match status" value="1"/>
</dbReference>
<dbReference type="GO" id="GO:0016763">
    <property type="term" value="F:pentosyltransferase activity"/>
    <property type="evidence" value="ECO:0007669"/>
    <property type="project" value="TreeGrafter"/>
</dbReference>
<accession>A0A538SA90</accession>
<evidence type="ECO:0000256" key="6">
    <source>
        <dbReference type="ARBA" id="ARBA00022989"/>
    </source>
</evidence>
<evidence type="ECO:0000256" key="2">
    <source>
        <dbReference type="ARBA" id="ARBA00022475"/>
    </source>
</evidence>
<feature type="transmembrane region" description="Helical" evidence="9">
    <location>
        <begin position="141"/>
        <end position="160"/>
    </location>
</feature>
<feature type="transmembrane region" description="Helical" evidence="9">
    <location>
        <begin position="328"/>
        <end position="345"/>
    </location>
</feature>
<feature type="region of interest" description="Disordered" evidence="8">
    <location>
        <begin position="1"/>
        <end position="21"/>
    </location>
</feature>
<dbReference type="AlphaFoldDB" id="A0A538SA90"/>
<dbReference type="GO" id="GO:0010041">
    <property type="term" value="P:response to iron(III) ion"/>
    <property type="evidence" value="ECO:0007669"/>
    <property type="project" value="TreeGrafter"/>
</dbReference>
<feature type="domain" description="Glycosyltransferase RgtA/B/C/D-like" evidence="10">
    <location>
        <begin position="87"/>
        <end position="235"/>
    </location>
</feature>
<protein>
    <submittedName>
        <fullName evidence="11">Glycosyltransferase family 39 protein</fullName>
    </submittedName>
</protein>
<evidence type="ECO:0000256" key="4">
    <source>
        <dbReference type="ARBA" id="ARBA00022679"/>
    </source>
</evidence>
<feature type="compositionally biased region" description="Low complexity" evidence="8">
    <location>
        <begin position="1"/>
        <end position="12"/>
    </location>
</feature>
<name>A0A538SA90_UNCEI</name>
<evidence type="ECO:0000256" key="3">
    <source>
        <dbReference type="ARBA" id="ARBA00022676"/>
    </source>
</evidence>
<keyword evidence="2" id="KW-1003">Cell membrane</keyword>
<organism evidence="11 12">
    <name type="scientific">Eiseniibacteriota bacterium</name>
    <dbReference type="NCBI Taxonomy" id="2212470"/>
    <lineage>
        <taxon>Bacteria</taxon>
        <taxon>Candidatus Eiseniibacteriota</taxon>
    </lineage>
</organism>
<dbReference type="EMBL" id="VBOT01000147">
    <property type="protein sequence ID" value="TMQ48288.1"/>
    <property type="molecule type" value="Genomic_DNA"/>
</dbReference>